<dbReference type="PROSITE" id="PS51257">
    <property type="entry name" value="PROKAR_LIPOPROTEIN"/>
    <property type="match status" value="1"/>
</dbReference>
<evidence type="ECO:0008006" key="4">
    <source>
        <dbReference type="Google" id="ProtNLM"/>
    </source>
</evidence>
<evidence type="ECO:0000256" key="1">
    <source>
        <dbReference type="SAM" id="SignalP"/>
    </source>
</evidence>
<organism evidence="2 3">
    <name type="scientific">Oceanisphaera sediminis</name>
    <dbReference type="NCBI Taxonomy" id="981381"/>
    <lineage>
        <taxon>Bacteria</taxon>
        <taxon>Pseudomonadati</taxon>
        <taxon>Pseudomonadota</taxon>
        <taxon>Gammaproteobacteria</taxon>
        <taxon>Aeromonadales</taxon>
        <taxon>Aeromonadaceae</taxon>
        <taxon>Oceanisphaera</taxon>
    </lineage>
</organism>
<comment type="caution">
    <text evidence="2">The sequence shown here is derived from an EMBL/GenBank/DDBJ whole genome shotgun (WGS) entry which is preliminary data.</text>
</comment>
<feature type="signal peptide" evidence="1">
    <location>
        <begin position="1"/>
        <end position="19"/>
    </location>
</feature>
<dbReference type="Proteomes" id="UP001501479">
    <property type="component" value="Unassembled WGS sequence"/>
</dbReference>
<sequence length="112" mass="12548">MKRLLTAITGIMAMALLVACGKPTTEIAHSVKASLQRALDSEFNLQPQELSVDKVEVSRNWLGGHSGTAHILYQEQWHEIPLKITLIHGEPVWELSPEAIQFITRNPRQSQP</sequence>
<reference evidence="3" key="1">
    <citation type="journal article" date="2019" name="Int. J. Syst. Evol. Microbiol.">
        <title>The Global Catalogue of Microorganisms (GCM) 10K type strain sequencing project: providing services to taxonomists for standard genome sequencing and annotation.</title>
        <authorList>
            <consortium name="The Broad Institute Genomics Platform"/>
            <consortium name="The Broad Institute Genome Sequencing Center for Infectious Disease"/>
            <person name="Wu L."/>
            <person name="Ma J."/>
        </authorList>
    </citation>
    <scope>NUCLEOTIDE SEQUENCE [LARGE SCALE GENOMIC DNA]</scope>
    <source>
        <strain evidence="3">JCM 17329</strain>
    </source>
</reference>
<accession>A0ABP7DR47</accession>
<protein>
    <recommendedName>
        <fullName evidence="4">Outer-membrane lipoprotein LolB</fullName>
    </recommendedName>
</protein>
<dbReference type="EMBL" id="BAABDS010000023">
    <property type="protein sequence ID" value="GAA3707987.1"/>
    <property type="molecule type" value="Genomic_DNA"/>
</dbReference>
<proteinExistence type="predicted"/>
<keyword evidence="1" id="KW-0732">Signal</keyword>
<feature type="chain" id="PRO_5045869783" description="Outer-membrane lipoprotein LolB" evidence="1">
    <location>
        <begin position="20"/>
        <end position="112"/>
    </location>
</feature>
<keyword evidence="3" id="KW-1185">Reference proteome</keyword>
<evidence type="ECO:0000313" key="2">
    <source>
        <dbReference type="EMBL" id="GAA3707987.1"/>
    </source>
</evidence>
<evidence type="ECO:0000313" key="3">
    <source>
        <dbReference type="Proteomes" id="UP001501479"/>
    </source>
</evidence>
<name>A0ABP7DR47_9GAMM</name>
<dbReference type="RefSeq" id="WP_344963659.1">
    <property type="nucleotide sequence ID" value="NZ_BAABDS010000023.1"/>
</dbReference>
<gene>
    <name evidence="2" type="ORF">GCM10022421_13640</name>
</gene>